<organism evidence="6 7">
    <name type="scientific">Conexibacter stalactiti</name>
    <dbReference type="NCBI Taxonomy" id="1940611"/>
    <lineage>
        <taxon>Bacteria</taxon>
        <taxon>Bacillati</taxon>
        <taxon>Actinomycetota</taxon>
        <taxon>Thermoleophilia</taxon>
        <taxon>Solirubrobacterales</taxon>
        <taxon>Conexibacteraceae</taxon>
        <taxon>Conexibacter</taxon>
    </lineage>
</organism>
<sequence length="295" mass="31843">MSEPETTPSGAAPVPAAPGAPLVVASGLTKHFRLGSRETLVALDDVSLEIRRGETFGLVGESGSGKSTVSRALLGLLPLDAGSVQFDGLEVTRLKGGELRRLRKRMQMVFQDPFAALNRRQSVAQIVAAPLEAHGIGDRASRAARVEEMLDLVGLGPAYRERRPREMSGGQCQRVAIARALALDPELVVLDESVSALDVSIQAQVLNLLGELQQRLGLTYLFISHDLAVVRYMASTVAVMQRGRIVERGSREQLFRSAEHEYTRQLMSAIPAVDPTVERARRRSARTEAGVSSGG</sequence>
<dbReference type="InterPro" id="IPR003439">
    <property type="entry name" value="ABC_transporter-like_ATP-bd"/>
</dbReference>
<reference evidence="7" key="1">
    <citation type="submission" date="2023-07" db="EMBL/GenBank/DDBJ databases">
        <title>Conexibacter stalactiti sp. nov., isolated from stalactites in a lava cave and emended description of the genus Conexibacter.</title>
        <authorList>
            <person name="Lee S.D."/>
        </authorList>
    </citation>
    <scope>NUCLEOTIDE SEQUENCE [LARGE SCALE GENOMIC DNA]</scope>
    <source>
        <strain evidence="7">KCTC 39840</strain>
    </source>
</reference>
<comment type="caution">
    <text evidence="6">The sequence shown here is derived from an EMBL/GenBank/DDBJ whole genome shotgun (WGS) entry which is preliminary data.</text>
</comment>
<keyword evidence="7" id="KW-1185">Reference proteome</keyword>
<evidence type="ECO:0000256" key="1">
    <source>
        <dbReference type="ARBA" id="ARBA00005417"/>
    </source>
</evidence>
<dbReference type="RefSeq" id="WP_318595173.1">
    <property type="nucleotide sequence ID" value="NZ_JAWSTH010000001.1"/>
</dbReference>
<comment type="similarity">
    <text evidence="1">Belongs to the ABC transporter superfamily.</text>
</comment>
<evidence type="ECO:0000256" key="4">
    <source>
        <dbReference type="ARBA" id="ARBA00022840"/>
    </source>
</evidence>
<evidence type="ECO:0000313" key="6">
    <source>
        <dbReference type="EMBL" id="MDW5592916.1"/>
    </source>
</evidence>
<dbReference type="CDD" id="cd03257">
    <property type="entry name" value="ABC_NikE_OppD_transporters"/>
    <property type="match status" value="1"/>
</dbReference>
<reference evidence="6 7" key="2">
    <citation type="submission" date="2023-10" db="EMBL/GenBank/DDBJ databases">
        <authorList>
            <person name="Han X.F."/>
        </authorList>
    </citation>
    <scope>NUCLEOTIDE SEQUENCE [LARGE SCALE GENOMIC DNA]</scope>
    <source>
        <strain evidence="6 7">KCTC 39840</strain>
    </source>
</reference>
<feature type="domain" description="ABC transporter" evidence="5">
    <location>
        <begin position="23"/>
        <end position="267"/>
    </location>
</feature>
<dbReference type="PROSITE" id="PS50893">
    <property type="entry name" value="ABC_TRANSPORTER_2"/>
    <property type="match status" value="1"/>
</dbReference>
<dbReference type="GO" id="GO:0005524">
    <property type="term" value="F:ATP binding"/>
    <property type="evidence" value="ECO:0007669"/>
    <property type="project" value="UniProtKB-KW"/>
</dbReference>
<dbReference type="EMBL" id="JAWSTH010000001">
    <property type="protein sequence ID" value="MDW5592916.1"/>
    <property type="molecule type" value="Genomic_DNA"/>
</dbReference>
<dbReference type="SUPFAM" id="SSF52540">
    <property type="entry name" value="P-loop containing nucleoside triphosphate hydrolases"/>
    <property type="match status" value="1"/>
</dbReference>
<dbReference type="SMART" id="SM00382">
    <property type="entry name" value="AAA"/>
    <property type="match status" value="1"/>
</dbReference>
<accession>A0ABU4HHY3</accession>
<dbReference type="Proteomes" id="UP001284601">
    <property type="component" value="Unassembled WGS sequence"/>
</dbReference>
<dbReference type="InterPro" id="IPR017871">
    <property type="entry name" value="ABC_transporter-like_CS"/>
</dbReference>
<dbReference type="InterPro" id="IPR027417">
    <property type="entry name" value="P-loop_NTPase"/>
</dbReference>
<keyword evidence="3" id="KW-0547">Nucleotide-binding</keyword>
<keyword evidence="4 6" id="KW-0067">ATP-binding</keyword>
<dbReference type="PANTHER" id="PTHR43776:SF7">
    <property type="entry name" value="D,D-DIPEPTIDE TRANSPORT ATP-BINDING PROTEIN DDPF-RELATED"/>
    <property type="match status" value="1"/>
</dbReference>
<dbReference type="InterPro" id="IPR003593">
    <property type="entry name" value="AAA+_ATPase"/>
</dbReference>
<dbReference type="Gene3D" id="3.40.50.300">
    <property type="entry name" value="P-loop containing nucleotide triphosphate hydrolases"/>
    <property type="match status" value="1"/>
</dbReference>
<gene>
    <name evidence="6" type="ORF">R7226_01105</name>
</gene>
<name>A0ABU4HHY3_9ACTN</name>
<dbReference type="InterPro" id="IPR050319">
    <property type="entry name" value="ABC_transp_ATP-bind"/>
</dbReference>
<evidence type="ECO:0000313" key="7">
    <source>
        <dbReference type="Proteomes" id="UP001284601"/>
    </source>
</evidence>
<proteinExistence type="inferred from homology"/>
<evidence type="ECO:0000256" key="3">
    <source>
        <dbReference type="ARBA" id="ARBA00022741"/>
    </source>
</evidence>
<keyword evidence="2" id="KW-0813">Transport</keyword>
<dbReference type="Pfam" id="PF00005">
    <property type="entry name" value="ABC_tran"/>
    <property type="match status" value="1"/>
</dbReference>
<dbReference type="PROSITE" id="PS00211">
    <property type="entry name" value="ABC_TRANSPORTER_1"/>
    <property type="match status" value="1"/>
</dbReference>
<evidence type="ECO:0000259" key="5">
    <source>
        <dbReference type="PROSITE" id="PS50893"/>
    </source>
</evidence>
<evidence type="ECO:0000256" key="2">
    <source>
        <dbReference type="ARBA" id="ARBA00022448"/>
    </source>
</evidence>
<dbReference type="PANTHER" id="PTHR43776">
    <property type="entry name" value="TRANSPORT ATP-BINDING PROTEIN"/>
    <property type="match status" value="1"/>
</dbReference>
<protein>
    <submittedName>
        <fullName evidence="6">ATP-binding cassette domain-containing protein</fullName>
    </submittedName>
</protein>